<proteinExistence type="predicted"/>
<dbReference type="InterPro" id="IPR023198">
    <property type="entry name" value="PGP-like_dom2"/>
</dbReference>
<dbReference type="PANTHER" id="PTHR43434">
    <property type="entry name" value="PHOSPHOGLYCOLATE PHOSPHATASE"/>
    <property type="match status" value="1"/>
</dbReference>
<dbReference type="Pfam" id="PF13419">
    <property type="entry name" value="HAD_2"/>
    <property type="match status" value="1"/>
</dbReference>
<accession>A0A0F9UHF2</accession>
<dbReference type="SFLD" id="SFLDS00003">
    <property type="entry name" value="Haloacid_Dehalogenase"/>
    <property type="match status" value="1"/>
</dbReference>
<dbReference type="GO" id="GO:0008967">
    <property type="term" value="F:phosphoglycolate phosphatase activity"/>
    <property type="evidence" value="ECO:0007669"/>
    <property type="project" value="TreeGrafter"/>
</dbReference>
<dbReference type="Gene3D" id="3.40.50.1000">
    <property type="entry name" value="HAD superfamily/HAD-like"/>
    <property type="match status" value="1"/>
</dbReference>
<dbReference type="PRINTS" id="PR00413">
    <property type="entry name" value="HADHALOGNASE"/>
</dbReference>
<comment type="caution">
    <text evidence="1">The sequence shown here is derived from an EMBL/GenBank/DDBJ whole genome shotgun (WGS) entry which is preliminary data.</text>
</comment>
<dbReference type="GO" id="GO:0006281">
    <property type="term" value="P:DNA repair"/>
    <property type="evidence" value="ECO:0007669"/>
    <property type="project" value="TreeGrafter"/>
</dbReference>
<organism evidence="1">
    <name type="scientific">marine sediment metagenome</name>
    <dbReference type="NCBI Taxonomy" id="412755"/>
    <lineage>
        <taxon>unclassified sequences</taxon>
        <taxon>metagenomes</taxon>
        <taxon>ecological metagenomes</taxon>
    </lineage>
</organism>
<gene>
    <name evidence="1" type="ORF">LCGC14_0529830</name>
</gene>
<dbReference type="PANTHER" id="PTHR43434:SF1">
    <property type="entry name" value="PHOSPHOGLYCOLATE PHOSPHATASE"/>
    <property type="match status" value="1"/>
</dbReference>
<dbReference type="SUPFAM" id="SSF56784">
    <property type="entry name" value="HAD-like"/>
    <property type="match status" value="1"/>
</dbReference>
<evidence type="ECO:0000313" key="1">
    <source>
        <dbReference type="EMBL" id="KKN60671.1"/>
    </source>
</evidence>
<dbReference type="EMBL" id="LAZR01000687">
    <property type="protein sequence ID" value="KKN60671.1"/>
    <property type="molecule type" value="Genomic_DNA"/>
</dbReference>
<dbReference type="InterPro" id="IPR023214">
    <property type="entry name" value="HAD_sf"/>
</dbReference>
<dbReference type="NCBIfam" id="TIGR01509">
    <property type="entry name" value="HAD-SF-IA-v3"/>
    <property type="match status" value="1"/>
</dbReference>
<dbReference type="AlphaFoldDB" id="A0A0F9UHF2"/>
<sequence length="229" mass="26065">MQKRKGIDAIVWDLDGTIIHFNINSTKARRATIKILMNYGIDKKSLSIKKSILDNTNVSKEIFEQMGYSSDHINKIFKEVDKEISKIEHKAALDARKINGIEAVLIFAKKKSLKQAIYTFNKQKHAKISLEKVNLLKYFDVIIGRDNVQNPKPHPEHLLEICDNLNVDPSEVLVIGDNFRDIEGAINVGARSIAVLTKLAKIETLQKADKIVEEKDIPLKLIEEIEKRL</sequence>
<dbReference type="SFLD" id="SFLDG01129">
    <property type="entry name" value="C1.5:_HAD__Beta-PGM__Phosphata"/>
    <property type="match status" value="1"/>
</dbReference>
<dbReference type="Gene3D" id="1.10.150.240">
    <property type="entry name" value="Putative phosphatase, domain 2"/>
    <property type="match status" value="1"/>
</dbReference>
<dbReference type="InterPro" id="IPR041492">
    <property type="entry name" value="HAD_2"/>
</dbReference>
<dbReference type="InterPro" id="IPR006439">
    <property type="entry name" value="HAD-SF_hydro_IA"/>
</dbReference>
<reference evidence="1" key="1">
    <citation type="journal article" date="2015" name="Nature">
        <title>Complex archaea that bridge the gap between prokaryotes and eukaryotes.</title>
        <authorList>
            <person name="Spang A."/>
            <person name="Saw J.H."/>
            <person name="Jorgensen S.L."/>
            <person name="Zaremba-Niedzwiedzka K."/>
            <person name="Martijn J."/>
            <person name="Lind A.E."/>
            <person name="van Eijk R."/>
            <person name="Schleper C."/>
            <person name="Guy L."/>
            <person name="Ettema T.J."/>
        </authorList>
    </citation>
    <scope>NUCLEOTIDE SEQUENCE</scope>
</reference>
<protein>
    <recommendedName>
        <fullName evidence="2">HAD family hydrolase</fullName>
    </recommendedName>
</protein>
<evidence type="ECO:0008006" key="2">
    <source>
        <dbReference type="Google" id="ProtNLM"/>
    </source>
</evidence>
<dbReference type="InterPro" id="IPR050155">
    <property type="entry name" value="HAD-like_hydrolase_sf"/>
</dbReference>
<dbReference type="InterPro" id="IPR036412">
    <property type="entry name" value="HAD-like_sf"/>
</dbReference>
<name>A0A0F9UHF2_9ZZZZ</name>
<dbReference type="NCBIfam" id="TIGR01549">
    <property type="entry name" value="HAD-SF-IA-v1"/>
    <property type="match status" value="1"/>
</dbReference>